<dbReference type="GO" id="GO:0006402">
    <property type="term" value="P:mRNA catabolic process"/>
    <property type="evidence" value="ECO:0007669"/>
    <property type="project" value="TreeGrafter"/>
</dbReference>
<evidence type="ECO:0000313" key="4">
    <source>
        <dbReference type="Proteomes" id="UP000012073"/>
    </source>
</evidence>
<dbReference type="GO" id="GO:0030014">
    <property type="term" value="C:CCR4-NOT complex"/>
    <property type="evidence" value="ECO:0007669"/>
    <property type="project" value="InterPro"/>
</dbReference>
<dbReference type="PANTHER" id="PTHR12979">
    <property type="entry name" value="CCR4-NOT TRANSCRIPTION COMPLEX SUBUNIT 10"/>
    <property type="match status" value="1"/>
</dbReference>
<dbReference type="RefSeq" id="XP_005716260.1">
    <property type="nucleotide sequence ID" value="XM_005716203.1"/>
</dbReference>
<dbReference type="SUPFAM" id="SSF48452">
    <property type="entry name" value="TPR-like"/>
    <property type="match status" value="2"/>
</dbReference>
<protein>
    <recommendedName>
        <fullName evidence="5">CCR4-NOT transcription complex subunit 10</fullName>
    </recommendedName>
</protein>
<gene>
    <name evidence="3" type="ORF">CHC_T00004377001</name>
</gene>
<dbReference type="AlphaFoldDB" id="R7QG59"/>
<reference evidence="4" key="1">
    <citation type="journal article" date="2013" name="Proc. Natl. Acad. Sci. U.S.A.">
        <title>Genome structure and metabolic features in the red seaweed Chondrus crispus shed light on evolution of the Archaeplastida.</title>
        <authorList>
            <person name="Collen J."/>
            <person name="Porcel B."/>
            <person name="Carre W."/>
            <person name="Ball S.G."/>
            <person name="Chaparro C."/>
            <person name="Tonon T."/>
            <person name="Barbeyron T."/>
            <person name="Michel G."/>
            <person name="Noel B."/>
            <person name="Valentin K."/>
            <person name="Elias M."/>
            <person name="Artiguenave F."/>
            <person name="Arun A."/>
            <person name="Aury J.M."/>
            <person name="Barbosa-Neto J.F."/>
            <person name="Bothwell J.H."/>
            <person name="Bouget F.Y."/>
            <person name="Brillet L."/>
            <person name="Cabello-Hurtado F."/>
            <person name="Capella-Gutierrez S."/>
            <person name="Charrier B."/>
            <person name="Cladiere L."/>
            <person name="Cock J.M."/>
            <person name="Coelho S.M."/>
            <person name="Colleoni C."/>
            <person name="Czjzek M."/>
            <person name="Da Silva C."/>
            <person name="Delage L."/>
            <person name="Denoeud F."/>
            <person name="Deschamps P."/>
            <person name="Dittami S.M."/>
            <person name="Gabaldon T."/>
            <person name="Gachon C.M."/>
            <person name="Groisillier A."/>
            <person name="Herve C."/>
            <person name="Jabbari K."/>
            <person name="Katinka M."/>
            <person name="Kloareg B."/>
            <person name="Kowalczyk N."/>
            <person name="Labadie K."/>
            <person name="Leblanc C."/>
            <person name="Lopez P.J."/>
            <person name="McLachlan D.H."/>
            <person name="Meslet-Cladiere L."/>
            <person name="Moustafa A."/>
            <person name="Nehr Z."/>
            <person name="Nyvall Collen P."/>
            <person name="Panaud O."/>
            <person name="Partensky F."/>
            <person name="Poulain J."/>
            <person name="Rensing S.A."/>
            <person name="Rousvoal S."/>
            <person name="Samson G."/>
            <person name="Symeonidi A."/>
            <person name="Weissenbach J."/>
            <person name="Zambounis A."/>
            <person name="Wincker P."/>
            <person name="Boyen C."/>
        </authorList>
    </citation>
    <scope>NUCLEOTIDE SEQUENCE [LARGE SCALE GENOMIC DNA]</scope>
    <source>
        <strain evidence="4">cv. Stackhouse</strain>
    </source>
</reference>
<dbReference type="STRING" id="2769.R7QG59"/>
<organism evidence="3 4">
    <name type="scientific">Chondrus crispus</name>
    <name type="common">Carrageen Irish moss</name>
    <name type="synonym">Polymorpha crispa</name>
    <dbReference type="NCBI Taxonomy" id="2769"/>
    <lineage>
        <taxon>Eukaryota</taxon>
        <taxon>Rhodophyta</taxon>
        <taxon>Florideophyceae</taxon>
        <taxon>Rhodymeniophycidae</taxon>
        <taxon>Gigartinales</taxon>
        <taxon>Gigartinaceae</taxon>
        <taxon>Chondrus</taxon>
    </lineage>
</organism>
<evidence type="ECO:0000256" key="2">
    <source>
        <dbReference type="SAM" id="MobiDB-lite"/>
    </source>
</evidence>
<dbReference type="KEGG" id="ccp:CHC_T00004377001"/>
<dbReference type="GO" id="GO:0017148">
    <property type="term" value="P:negative regulation of translation"/>
    <property type="evidence" value="ECO:0007669"/>
    <property type="project" value="TreeGrafter"/>
</dbReference>
<dbReference type="InterPro" id="IPR011990">
    <property type="entry name" value="TPR-like_helical_dom_sf"/>
</dbReference>
<name>R7QG59_CHOCR</name>
<dbReference type="InterPro" id="IPR039740">
    <property type="entry name" value="CNOT10"/>
</dbReference>
<dbReference type="OrthoDB" id="3753at2759"/>
<dbReference type="EMBL" id="HG001780">
    <property type="protein sequence ID" value="CDF36441.1"/>
    <property type="molecule type" value="Genomic_DNA"/>
</dbReference>
<dbReference type="Gramene" id="CDF36441">
    <property type="protein sequence ID" value="CDF36441"/>
    <property type="gene ID" value="CHC_T00004377001"/>
</dbReference>
<evidence type="ECO:0008006" key="5">
    <source>
        <dbReference type="Google" id="ProtNLM"/>
    </source>
</evidence>
<proteinExistence type="inferred from homology"/>
<sequence>MTADALTAFLSGDFPAAEAAVTQLHLDGMSDPRVQHNLLVSRFYSKRNQSQLDALVEFVAQNLSGAGDGPKLSKTTFFKEVATDPSILKPLYANVGPVALYNVAVIAYVEGYLPSAAVLGGLLYSNVEALDDWLALKTCFLLADVHLRQGHVEEASAVAAYSERLIPSFTRSSGDENTELSEIPQLAPNWPGREKAILESPASYEEAKFCMHIYNARLSANSDSPKNIRKEAKSAVLAADDTDSRPTAAALLVKARVEQSESKGLKILASVGNQSPPHIKKKIRPLALNSLGVLHHKLGRHALAACYFEHARKAFVALFEAETKDGAGDTNEQPEVNLSILSSAKDSHVSYNLALQYMKLGDYARALGLLTIAARRDFTLASESPMLWIRMAECCVAMEAKNDQARQYLAVEGVGRGRRMVMCTDEKDESLGMEYACTCARAAIAIMDRKRGTQDTQASSPQKGRRYSVISDANKEEKGDIVESASNVDDMTLRSAALCLLAYSGLSFDPHSVLDACEQLAKLFPHGENDRAILGHLYAAEALCQLGRSEEAADRLRHLRGMKASSDIHFKEAACINMALAHVSGGDLNRASRAASDAANIVLNKQSPEHVRKQAAFTAAYVFLLCGEKDSARKVLRSFRAPPE</sequence>
<comment type="similarity">
    <text evidence="1">Belongs to the CNOT10 family.</text>
</comment>
<evidence type="ECO:0000256" key="1">
    <source>
        <dbReference type="ARBA" id="ARBA00010080"/>
    </source>
</evidence>
<dbReference type="Gene3D" id="1.25.40.10">
    <property type="entry name" value="Tetratricopeptide repeat domain"/>
    <property type="match status" value="1"/>
</dbReference>
<dbReference type="GeneID" id="17324016"/>
<accession>R7QG59</accession>
<feature type="region of interest" description="Disordered" evidence="2">
    <location>
        <begin position="451"/>
        <end position="470"/>
    </location>
</feature>
<dbReference type="Proteomes" id="UP000012073">
    <property type="component" value="Unassembled WGS sequence"/>
</dbReference>
<keyword evidence="4" id="KW-1185">Reference proteome</keyword>
<dbReference type="OMA" id="PECSRMY"/>
<dbReference type="PhylomeDB" id="R7QG59"/>
<dbReference type="PANTHER" id="PTHR12979:SF5">
    <property type="entry name" value="CCR4-NOT TRANSCRIPTION COMPLEX SUBUNIT 10"/>
    <property type="match status" value="1"/>
</dbReference>
<evidence type="ECO:0000313" key="3">
    <source>
        <dbReference type="EMBL" id="CDF36441.1"/>
    </source>
</evidence>